<dbReference type="AlphaFoldDB" id="A2EFA3"/>
<dbReference type="SUPFAM" id="SSF46689">
    <property type="entry name" value="Homeodomain-like"/>
    <property type="match status" value="2"/>
</dbReference>
<dbReference type="PROSITE" id="PS50090">
    <property type="entry name" value="MYB_LIKE"/>
    <property type="match status" value="2"/>
</dbReference>
<dbReference type="InParanoid" id="A2EFA3"/>
<evidence type="ECO:0000256" key="1">
    <source>
        <dbReference type="ARBA" id="ARBA00023015"/>
    </source>
</evidence>
<dbReference type="CDD" id="cd00167">
    <property type="entry name" value="SANT"/>
    <property type="match status" value="2"/>
</dbReference>
<feature type="domain" description="Myb-like" evidence="5">
    <location>
        <begin position="87"/>
        <end position="139"/>
    </location>
</feature>
<keyword evidence="1" id="KW-0805">Transcription regulation</keyword>
<feature type="domain" description="HTH myb-type" evidence="6">
    <location>
        <begin position="87"/>
        <end position="143"/>
    </location>
</feature>
<evidence type="ECO:0000259" key="6">
    <source>
        <dbReference type="PROSITE" id="PS51294"/>
    </source>
</evidence>
<accession>A2EFA3</accession>
<dbReference type="SMR" id="A2EFA3"/>
<evidence type="ECO:0000313" key="7">
    <source>
        <dbReference type="EMBL" id="EAY08713.1"/>
    </source>
</evidence>
<dbReference type="KEGG" id="tva:4766618"/>
<dbReference type="InterPro" id="IPR017930">
    <property type="entry name" value="Myb_dom"/>
</dbReference>
<feature type="domain" description="HTH myb-type" evidence="6">
    <location>
        <begin position="145"/>
        <end position="195"/>
    </location>
</feature>
<gene>
    <name evidence="7" type="ORF">TVAG_079730</name>
</gene>
<dbReference type="GO" id="GO:0000978">
    <property type="term" value="F:RNA polymerase II cis-regulatory region sequence-specific DNA binding"/>
    <property type="evidence" value="ECO:0000318"/>
    <property type="project" value="GO_Central"/>
</dbReference>
<dbReference type="GO" id="GO:0006355">
    <property type="term" value="P:regulation of DNA-templated transcription"/>
    <property type="evidence" value="ECO:0000318"/>
    <property type="project" value="GO_Central"/>
</dbReference>
<keyword evidence="3" id="KW-0804">Transcription</keyword>
<dbReference type="VEuPathDB" id="TrichDB:TVAG_079730"/>
<dbReference type="GO" id="GO:0000981">
    <property type="term" value="F:DNA-binding transcription factor activity, RNA polymerase II-specific"/>
    <property type="evidence" value="ECO:0000318"/>
    <property type="project" value="GO_Central"/>
</dbReference>
<dbReference type="InterPro" id="IPR001005">
    <property type="entry name" value="SANT/Myb"/>
</dbReference>
<evidence type="ECO:0000313" key="8">
    <source>
        <dbReference type="Proteomes" id="UP000001542"/>
    </source>
</evidence>
<dbReference type="GO" id="GO:0005634">
    <property type="term" value="C:nucleus"/>
    <property type="evidence" value="ECO:0000318"/>
    <property type="project" value="GO_Central"/>
</dbReference>
<feature type="domain" description="Myb-like" evidence="5">
    <location>
        <begin position="140"/>
        <end position="191"/>
    </location>
</feature>
<name>A2EFA3_TRIV3</name>
<dbReference type="PANTHER" id="PTHR46621">
    <property type="entry name" value="SNRNA-ACTIVATING PROTEIN COMPLEX SUBUNIT 4"/>
    <property type="match status" value="1"/>
</dbReference>
<reference evidence="7" key="1">
    <citation type="submission" date="2006-10" db="EMBL/GenBank/DDBJ databases">
        <authorList>
            <person name="Amadeo P."/>
            <person name="Zhao Q."/>
            <person name="Wortman J."/>
            <person name="Fraser-Liggett C."/>
            <person name="Carlton J."/>
        </authorList>
    </citation>
    <scope>NUCLEOTIDE SEQUENCE</scope>
    <source>
        <strain evidence="7">G3</strain>
    </source>
</reference>
<proteinExistence type="predicted"/>
<sequence length="220" mass="25646">MNYDMGFSRISDTVADLVSNTLKPEDYTDEPSAKENLETVFKQYSSHIIDIDQLKELCRPYLKDVSRLDPIIHVIMLAVPQMENHTTNRRKSKPWTPEEDQRLSEAVAIHGTNQWGNVASIVGNDRTRSQCSQRWNRVIDPRISKANWTQEEEEKLLRIVAQVGDRQWTRVAAEMGNRCDVQCRFKYRFIMSKRNKAENEMRMAQAAMPQQTNLNLDQMN</sequence>
<dbReference type="Gene3D" id="1.10.10.60">
    <property type="entry name" value="Homeodomain-like"/>
    <property type="match status" value="2"/>
</dbReference>
<organism evidence="7 8">
    <name type="scientific">Trichomonas vaginalis (strain ATCC PRA-98 / G3)</name>
    <dbReference type="NCBI Taxonomy" id="412133"/>
    <lineage>
        <taxon>Eukaryota</taxon>
        <taxon>Metamonada</taxon>
        <taxon>Parabasalia</taxon>
        <taxon>Trichomonadida</taxon>
        <taxon>Trichomonadidae</taxon>
        <taxon>Trichomonas</taxon>
    </lineage>
</organism>
<dbReference type="EMBL" id="DS113373">
    <property type="protein sequence ID" value="EAY08713.1"/>
    <property type="molecule type" value="Genomic_DNA"/>
</dbReference>
<keyword evidence="4" id="KW-0539">Nucleus</keyword>
<dbReference type="Proteomes" id="UP000001542">
    <property type="component" value="Unassembled WGS sequence"/>
</dbReference>
<evidence type="ECO:0000256" key="2">
    <source>
        <dbReference type="ARBA" id="ARBA00023125"/>
    </source>
</evidence>
<dbReference type="RefSeq" id="XP_001320936.1">
    <property type="nucleotide sequence ID" value="XM_001320901.1"/>
</dbReference>
<dbReference type="Pfam" id="PF13921">
    <property type="entry name" value="Myb_DNA-bind_6"/>
    <property type="match status" value="1"/>
</dbReference>
<dbReference type="InterPro" id="IPR009057">
    <property type="entry name" value="Homeodomain-like_sf"/>
</dbReference>
<dbReference type="STRING" id="5722.A2EFA3"/>
<evidence type="ECO:0000256" key="3">
    <source>
        <dbReference type="ARBA" id="ARBA00023163"/>
    </source>
</evidence>
<dbReference type="PANTHER" id="PTHR46621:SF1">
    <property type="entry name" value="SNRNA-ACTIVATING PROTEIN COMPLEX SUBUNIT 4"/>
    <property type="match status" value="1"/>
</dbReference>
<keyword evidence="2 7" id="KW-0238">DNA-binding</keyword>
<evidence type="ECO:0000259" key="5">
    <source>
        <dbReference type="PROSITE" id="PS50090"/>
    </source>
</evidence>
<dbReference type="OrthoDB" id="2143914at2759"/>
<dbReference type="InterPro" id="IPR051575">
    <property type="entry name" value="Myb-like_DNA-bd"/>
</dbReference>
<reference evidence="7" key="2">
    <citation type="journal article" date="2007" name="Science">
        <title>Draft genome sequence of the sexually transmitted pathogen Trichomonas vaginalis.</title>
        <authorList>
            <person name="Carlton J.M."/>
            <person name="Hirt R.P."/>
            <person name="Silva J.C."/>
            <person name="Delcher A.L."/>
            <person name="Schatz M."/>
            <person name="Zhao Q."/>
            <person name="Wortman J.R."/>
            <person name="Bidwell S.L."/>
            <person name="Alsmark U.C.M."/>
            <person name="Besteiro S."/>
            <person name="Sicheritz-Ponten T."/>
            <person name="Noel C.J."/>
            <person name="Dacks J.B."/>
            <person name="Foster P.G."/>
            <person name="Simillion C."/>
            <person name="Van de Peer Y."/>
            <person name="Miranda-Saavedra D."/>
            <person name="Barton G.J."/>
            <person name="Westrop G.D."/>
            <person name="Mueller S."/>
            <person name="Dessi D."/>
            <person name="Fiori P.L."/>
            <person name="Ren Q."/>
            <person name="Paulsen I."/>
            <person name="Zhang H."/>
            <person name="Bastida-Corcuera F.D."/>
            <person name="Simoes-Barbosa A."/>
            <person name="Brown M.T."/>
            <person name="Hayes R.D."/>
            <person name="Mukherjee M."/>
            <person name="Okumura C.Y."/>
            <person name="Schneider R."/>
            <person name="Smith A.J."/>
            <person name="Vanacova S."/>
            <person name="Villalvazo M."/>
            <person name="Haas B.J."/>
            <person name="Pertea M."/>
            <person name="Feldblyum T.V."/>
            <person name="Utterback T.R."/>
            <person name="Shu C.L."/>
            <person name="Osoegawa K."/>
            <person name="de Jong P.J."/>
            <person name="Hrdy I."/>
            <person name="Horvathova L."/>
            <person name="Zubacova Z."/>
            <person name="Dolezal P."/>
            <person name="Malik S.B."/>
            <person name="Logsdon J.M. Jr."/>
            <person name="Henze K."/>
            <person name="Gupta A."/>
            <person name="Wang C.C."/>
            <person name="Dunne R.L."/>
            <person name="Upcroft J.A."/>
            <person name="Upcroft P."/>
            <person name="White O."/>
            <person name="Salzberg S.L."/>
            <person name="Tang P."/>
            <person name="Chiu C.-H."/>
            <person name="Lee Y.-S."/>
            <person name="Embley T.M."/>
            <person name="Coombs G.H."/>
            <person name="Mottram J.C."/>
            <person name="Tachezy J."/>
            <person name="Fraser-Liggett C.M."/>
            <person name="Johnson P.J."/>
        </authorList>
    </citation>
    <scope>NUCLEOTIDE SEQUENCE [LARGE SCALE GENOMIC DNA]</scope>
    <source>
        <strain evidence="7">G3</strain>
    </source>
</reference>
<evidence type="ECO:0000256" key="4">
    <source>
        <dbReference type="ARBA" id="ARBA00023242"/>
    </source>
</evidence>
<keyword evidence="8" id="KW-1185">Reference proteome</keyword>
<dbReference type="eggNOG" id="KOG0048">
    <property type="taxonomic scope" value="Eukaryota"/>
</dbReference>
<protein>
    <submittedName>
        <fullName evidence="7">Myb-like DNA-binding domain containing protein</fullName>
    </submittedName>
</protein>
<dbReference type="PROSITE" id="PS51294">
    <property type="entry name" value="HTH_MYB"/>
    <property type="match status" value="2"/>
</dbReference>
<dbReference type="VEuPathDB" id="TrichDB:TVAGG3_1030630"/>
<dbReference type="SMART" id="SM00717">
    <property type="entry name" value="SANT"/>
    <property type="match status" value="2"/>
</dbReference>